<keyword evidence="2" id="KW-1185">Reference proteome</keyword>
<evidence type="ECO:0000313" key="2">
    <source>
        <dbReference type="Proteomes" id="UP000004245"/>
    </source>
</evidence>
<evidence type="ECO:0000313" key="1">
    <source>
        <dbReference type="EMBL" id="EGD24671.1"/>
    </source>
</evidence>
<accession>E9T088</accession>
<dbReference type="HOGENOM" id="CLU_127098_0_0_11"/>
<proteinExistence type="predicted"/>
<dbReference type="AlphaFoldDB" id="E9T088"/>
<protein>
    <submittedName>
        <fullName evidence="1">Toxin-antitoxin system, antitoxin component, HicB family</fullName>
    </submittedName>
</protein>
<name>E9T088_RHOHA</name>
<sequence length="125" mass="14045">MKNYRVEVTREGKWWMVAVPEIDGLTQARRLEEVELMAREFIAVDTGVKLDDVSVDVEVKVDDIDAGARADQIREERRQAAELEARALAESKELAHDLAARNVPVRDIGEILGVSFQRASQLVNS</sequence>
<gene>
    <name evidence="1" type="ORF">HMPREF0724_11789</name>
</gene>
<dbReference type="OrthoDB" id="5772641at2"/>
<organism evidence="1 2">
    <name type="scientific">Prescottella equi ATCC 33707</name>
    <dbReference type="NCBI Taxonomy" id="525370"/>
    <lineage>
        <taxon>Bacteria</taxon>
        <taxon>Bacillati</taxon>
        <taxon>Actinomycetota</taxon>
        <taxon>Actinomycetes</taxon>
        <taxon>Mycobacteriales</taxon>
        <taxon>Nocardiaceae</taxon>
        <taxon>Prescottella</taxon>
    </lineage>
</organism>
<dbReference type="RefSeq" id="WP_005513040.1">
    <property type="nucleotide sequence ID" value="NZ_CM001149.1"/>
</dbReference>
<reference evidence="1" key="1">
    <citation type="submission" date="2011-01" db="EMBL/GenBank/DDBJ databases">
        <authorList>
            <person name="Muzny D."/>
            <person name="Qin X."/>
            <person name="Buhay C."/>
            <person name="Dugan-Rocha S."/>
            <person name="Ding Y."/>
            <person name="Chen G."/>
            <person name="Hawes A."/>
            <person name="Holder M."/>
            <person name="Jhangiani S."/>
            <person name="Johnson A."/>
            <person name="Khan Z."/>
            <person name="Li Z."/>
            <person name="Liu W."/>
            <person name="Liu X."/>
            <person name="Perez L."/>
            <person name="Shen H."/>
            <person name="Wang Q."/>
            <person name="Watt J."/>
            <person name="Xi L."/>
            <person name="Xin Y."/>
            <person name="Zhou J."/>
            <person name="Deng J."/>
            <person name="Jiang H."/>
            <person name="Liu Y."/>
            <person name="Qu J."/>
            <person name="Song X.-Z."/>
            <person name="Zhang L."/>
            <person name="Villasana D."/>
            <person name="Johnson A."/>
            <person name="Liu J."/>
            <person name="Liyanage D."/>
            <person name="Lorensuhewa L."/>
            <person name="Robinson T."/>
            <person name="Song A."/>
            <person name="Song B.-B."/>
            <person name="Dinh H."/>
            <person name="Thornton R."/>
            <person name="Coyle M."/>
            <person name="Francisco L."/>
            <person name="Jackson L."/>
            <person name="Javaid M."/>
            <person name="Korchina V."/>
            <person name="Kovar C."/>
            <person name="Mata R."/>
            <person name="Mathew T."/>
            <person name="Ngo R."/>
            <person name="Nguyen L."/>
            <person name="Nguyen N."/>
            <person name="Okwuonu G."/>
            <person name="Ongeri F."/>
            <person name="Pham C."/>
            <person name="Simmons D."/>
            <person name="Wilczek-Boney K."/>
            <person name="Hale W."/>
            <person name="Jakkamsetti A."/>
            <person name="Pham P."/>
            <person name="Ruth R."/>
            <person name="San Lucas F."/>
            <person name="Warren J."/>
            <person name="Zhang J."/>
            <person name="Zhao Z."/>
            <person name="Zhou C."/>
            <person name="Zhu D."/>
            <person name="Lee S."/>
            <person name="Bess C."/>
            <person name="Blankenburg K."/>
            <person name="Forbes L."/>
            <person name="Fu Q."/>
            <person name="Gubbala S."/>
            <person name="Hirani K."/>
            <person name="Jayaseelan J.C."/>
            <person name="Lara F."/>
            <person name="Munidasa M."/>
            <person name="Palculict T."/>
            <person name="Patil S."/>
            <person name="Pu L.-L."/>
            <person name="Saada N."/>
            <person name="Tang L."/>
            <person name="Weissenberger G."/>
            <person name="Zhu Y."/>
            <person name="Hemphill L."/>
            <person name="Shang Y."/>
            <person name="Youmans B."/>
            <person name="Ayvaz T."/>
            <person name="Ross M."/>
            <person name="Santibanez J."/>
            <person name="Aqrawi P."/>
            <person name="Gross S."/>
            <person name="Joshi V."/>
            <person name="Fowler G."/>
            <person name="Nazareth L."/>
            <person name="Reid J."/>
            <person name="Worley K."/>
            <person name="Petrosino J."/>
            <person name="Highlander S."/>
            <person name="Gibbs R."/>
        </authorList>
    </citation>
    <scope>NUCLEOTIDE SEQUENCE [LARGE SCALE GENOMIC DNA]</scope>
    <source>
        <strain evidence="1">ATCC 33707</strain>
    </source>
</reference>
<dbReference type="EMBL" id="ADNW02000008">
    <property type="protein sequence ID" value="EGD24671.1"/>
    <property type="molecule type" value="Genomic_DNA"/>
</dbReference>
<comment type="caution">
    <text evidence="1">The sequence shown here is derived from an EMBL/GenBank/DDBJ whole genome shotgun (WGS) entry which is preliminary data.</text>
</comment>
<dbReference type="Proteomes" id="UP000004245">
    <property type="component" value="Unassembled WGS sequence"/>
</dbReference>